<dbReference type="OrthoDB" id="370168at2"/>
<keyword evidence="3" id="KW-0804">Transcription</keyword>
<organism evidence="5 6">
    <name type="scientific">Saccharothrix espanaensis (strain ATCC 51144 / DSM 44229 / JCM 9112 / NBRC 15066 / NRRL 15764)</name>
    <dbReference type="NCBI Taxonomy" id="1179773"/>
    <lineage>
        <taxon>Bacteria</taxon>
        <taxon>Bacillati</taxon>
        <taxon>Actinomycetota</taxon>
        <taxon>Actinomycetes</taxon>
        <taxon>Pseudonocardiales</taxon>
        <taxon>Pseudonocardiaceae</taxon>
        <taxon>Saccharothrix</taxon>
    </lineage>
</organism>
<dbReference type="KEGG" id="sesp:BN6_48400"/>
<dbReference type="InterPro" id="IPR002577">
    <property type="entry name" value="HTH_HxlR"/>
</dbReference>
<dbReference type="RefSeq" id="WP_015102224.1">
    <property type="nucleotide sequence ID" value="NC_019673.1"/>
</dbReference>
<dbReference type="Pfam" id="PF01638">
    <property type="entry name" value="HxlR"/>
    <property type="match status" value="1"/>
</dbReference>
<dbReference type="GO" id="GO:0003677">
    <property type="term" value="F:DNA binding"/>
    <property type="evidence" value="ECO:0007669"/>
    <property type="project" value="UniProtKB-KW"/>
</dbReference>
<accession>K0K3I3</accession>
<evidence type="ECO:0000256" key="2">
    <source>
        <dbReference type="ARBA" id="ARBA00023125"/>
    </source>
</evidence>
<evidence type="ECO:0000313" key="6">
    <source>
        <dbReference type="Proteomes" id="UP000006281"/>
    </source>
</evidence>
<dbReference type="STRING" id="1179773.BN6_48400"/>
<evidence type="ECO:0000256" key="1">
    <source>
        <dbReference type="ARBA" id="ARBA00023015"/>
    </source>
</evidence>
<dbReference type="BioCyc" id="SESP1179773:BN6_RS23415-MONOMER"/>
<dbReference type="PANTHER" id="PTHR33204">
    <property type="entry name" value="TRANSCRIPTIONAL REGULATOR, MARR FAMILY"/>
    <property type="match status" value="1"/>
</dbReference>
<evidence type="ECO:0000259" key="4">
    <source>
        <dbReference type="PROSITE" id="PS51118"/>
    </source>
</evidence>
<dbReference type="PROSITE" id="PS51118">
    <property type="entry name" value="HTH_HXLR"/>
    <property type="match status" value="1"/>
</dbReference>
<dbReference type="Gene3D" id="1.10.10.10">
    <property type="entry name" value="Winged helix-like DNA-binding domain superfamily/Winged helix DNA-binding domain"/>
    <property type="match status" value="1"/>
</dbReference>
<dbReference type="PATRIC" id="fig|1179773.3.peg.4855"/>
<evidence type="ECO:0000313" key="5">
    <source>
        <dbReference type="EMBL" id="CCH32112.1"/>
    </source>
</evidence>
<dbReference type="SUPFAM" id="SSF46785">
    <property type="entry name" value="Winged helix' DNA-binding domain"/>
    <property type="match status" value="1"/>
</dbReference>
<dbReference type="AlphaFoldDB" id="K0K3I3"/>
<gene>
    <name evidence="5" type="ordered locus">BN6_48400</name>
</gene>
<dbReference type="Proteomes" id="UP000006281">
    <property type="component" value="Chromosome"/>
</dbReference>
<dbReference type="EMBL" id="HE804045">
    <property type="protein sequence ID" value="CCH32112.1"/>
    <property type="molecule type" value="Genomic_DNA"/>
</dbReference>
<dbReference type="eggNOG" id="COG1733">
    <property type="taxonomic scope" value="Bacteria"/>
</dbReference>
<dbReference type="InterPro" id="IPR036388">
    <property type="entry name" value="WH-like_DNA-bd_sf"/>
</dbReference>
<name>K0K3I3_SACES</name>
<dbReference type="HOGENOM" id="CLU_111585_5_0_11"/>
<feature type="domain" description="HTH hxlR-type" evidence="4">
    <location>
        <begin position="10"/>
        <end position="109"/>
    </location>
</feature>
<proteinExistence type="predicted"/>
<keyword evidence="2" id="KW-0238">DNA-binding</keyword>
<keyword evidence="6" id="KW-1185">Reference proteome</keyword>
<evidence type="ECO:0000256" key="3">
    <source>
        <dbReference type="ARBA" id="ARBA00023163"/>
    </source>
</evidence>
<dbReference type="InterPro" id="IPR036390">
    <property type="entry name" value="WH_DNA-bd_sf"/>
</dbReference>
<keyword evidence="1" id="KW-0805">Transcription regulation</keyword>
<sequence length="125" mass="14104">MTVRTRPRHCGLDAAMEVISGKWKVLILWELHDGDRRFGELRRSVPGVSDKVLVEQLRQLEADRVVRRELDDEVSPPRVEYSLTAMGRELFEALRPLGAWGREHLVPAARDGEQVLAAAVKRGPG</sequence>
<protein>
    <submittedName>
        <fullName evidence="5">Transcriptional regulator</fullName>
    </submittedName>
</protein>
<reference evidence="5 6" key="1">
    <citation type="journal article" date="2012" name="BMC Genomics">
        <title>Complete genome sequence of Saccharothrix espanaensis DSM 44229T and comparison to the other completely sequenced Pseudonocardiaceae.</title>
        <authorList>
            <person name="Strobel T."/>
            <person name="Al-Dilaimi A."/>
            <person name="Blom J."/>
            <person name="Gessner A."/>
            <person name="Kalinowski J."/>
            <person name="Luzhetska M."/>
            <person name="Puhler A."/>
            <person name="Szczepanowski R."/>
            <person name="Bechthold A."/>
            <person name="Ruckert C."/>
        </authorList>
    </citation>
    <scope>NUCLEOTIDE SEQUENCE [LARGE SCALE GENOMIC DNA]</scope>
    <source>
        <strain evidence="6">ATCC 51144 / DSM 44229 / JCM 9112 / NBRC 15066 / NRRL 15764</strain>
    </source>
</reference>
<dbReference type="PANTHER" id="PTHR33204:SF29">
    <property type="entry name" value="TRANSCRIPTIONAL REGULATOR"/>
    <property type="match status" value="1"/>
</dbReference>